<evidence type="ECO:0000313" key="2">
    <source>
        <dbReference type="Proteomes" id="UP000050792"/>
    </source>
</evidence>
<protein>
    <submittedName>
        <fullName evidence="3">Uncharacterized protein</fullName>
    </submittedName>
</protein>
<dbReference type="Proteomes" id="UP000050792">
    <property type="component" value="Unassembled WGS sequence"/>
</dbReference>
<evidence type="ECO:0000256" key="1">
    <source>
        <dbReference type="SAM" id="Phobius"/>
    </source>
</evidence>
<feature type="transmembrane region" description="Helical" evidence="1">
    <location>
        <begin position="84"/>
        <end position="105"/>
    </location>
</feature>
<feature type="transmembrane region" description="Helical" evidence="1">
    <location>
        <begin position="29"/>
        <end position="50"/>
    </location>
</feature>
<feature type="transmembrane region" description="Helical" evidence="1">
    <location>
        <begin position="181"/>
        <end position="205"/>
    </location>
</feature>
<organism evidence="2 3">
    <name type="scientific">Schistosoma rodhaini</name>
    <dbReference type="NCBI Taxonomy" id="6188"/>
    <lineage>
        <taxon>Eukaryota</taxon>
        <taxon>Metazoa</taxon>
        <taxon>Spiralia</taxon>
        <taxon>Lophotrochozoa</taxon>
        <taxon>Platyhelminthes</taxon>
        <taxon>Trematoda</taxon>
        <taxon>Digenea</taxon>
        <taxon>Strigeidida</taxon>
        <taxon>Schistosomatoidea</taxon>
        <taxon>Schistosomatidae</taxon>
        <taxon>Schistosoma</taxon>
    </lineage>
</organism>
<keyword evidence="1" id="KW-1133">Transmembrane helix</keyword>
<keyword evidence="1" id="KW-0812">Transmembrane</keyword>
<reference evidence="2" key="1">
    <citation type="submission" date="2022-06" db="EMBL/GenBank/DDBJ databases">
        <authorList>
            <person name="Berger JAMES D."/>
            <person name="Berger JAMES D."/>
        </authorList>
    </citation>
    <scope>NUCLEOTIDE SEQUENCE [LARGE SCALE GENOMIC DNA]</scope>
</reference>
<keyword evidence="2" id="KW-1185">Reference proteome</keyword>
<dbReference type="AlphaFoldDB" id="A0AA85GA61"/>
<feature type="transmembrane region" description="Helical" evidence="1">
    <location>
        <begin position="147"/>
        <end position="169"/>
    </location>
</feature>
<accession>A0AA85GA61</accession>
<reference evidence="3" key="2">
    <citation type="submission" date="2023-11" db="UniProtKB">
        <authorList>
            <consortium name="WormBaseParasite"/>
        </authorList>
    </citation>
    <scope>IDENTIFICATION</scope>
</reference>
<dbReference type="WBParaSite" id="SRDH1_87640.2">
    <property type="protein sequence ID" value="SRDH1_87640.2"/>
    <property type="gene ID" value="SRDH1_87640"/>
</dbReference>
<keyword evidence="1" id="KW-0472">Membrane</keyword>
<feature type="transmembrane region" description="Helical" evidence="1">
    <location>
        <begin position="57"/>
        <end position="78"/>
    </location>
</feature>
<feature type="transmembrane region" description="Helical" evidence="1">
    <location>
        <begin position="117"/>
        <end position="141"/>
    </location>
</feature>
<evidence type="ECO:0000313" key="3">
    <source>
        <dbReference type="WBParaSite" id="SRDH1_87640.2"/>
    </source>
</evidence>
<sequence length="222" mass="24927">MMTFAFTDVFTESSQNHSHCISTQLGSPLVLTGLILTLIGVVLGLIIILVRKLHVTTILNIMFMVITMIILFVGIALLMSPARWYEITIYVPLASIFCVLAYFLGVNLQLSKKKWKIILFAICCVSLVAGFILCVLGSTLNKHALQGLAWICCCCIMFIVSLFTAYYLNVQNKQGDCSISYIFFVWIYEYTAFVIIIQFILNLLIDCTSNDINSKMTMIAQV</sequence>
<proteinExistence type="predicted"/>
<name>A0AA85GA61_9TREM</name>